<reference evidence="2 3" key="1">
    <citation type="submission" date="2017-05" db="EMBL/GenBank/DDBJ databases">
        <authorList>
            <person name="Song R."/>
            <person name="Chenine A.L."/>
            <person name="Ruprecht R.M."/>
        </authorList>
    </citation>
    <scope>NUCLEOTIDE SEQUENCE [LARGE SCALE GENOMIC DNA]</scope>
    <source>
        <strain evidence="2 3">CECT 8898</strain>
    </source>
</reference>
<feature type="region of interest" description="Disordered" evidence="1">
    <location>
        <begin position="197"/>
        <end position="249"/>
    </location>
</feature>
<dbReference type="OrthoDB" id="7827984at2"/>
<protein>
    <submittedName>
        <fullName evidence="2">Uncharacterized protein</fullName>
    </submittedName>
</protein>
<dbReference type="AlphaFoldDB" id="A0A238K7J7"/>
<dbReference type="Proteomes" id="UP000207598">
    <property type="component" value="Unassembled WGS sequence"/>
</dbReference>
<evidence type="ECO:0000313" key="2">
    <source>
        <dbReference type="EMBL" id="SMX38858.1"/>
    </source>
</evidence>
<dbReference type="EMBL" id="FXYF01000004">
    <property type="protein sequence ID" value="SMX38858.1"/>
    <property type="molecule type" value="Genomic_DNA"/>
</dbReference>
<organism evidence="2 3">
    <name type="scientific">Maliponia aquimaris</name>
    <dbReference type="NCBI Taxonomy" id="1673631"/>
    <lineage>
        <taxon>Bacteria</taxon>
        <taxon>Pseudomonadati</taxon>
        <taxon>Pseudomonadota</taxon>
        <taxon>Alphaproteobacteria</taxon>
        <taxon>Rhodobacterales</taxon>
        <taxon>Paracoccaceae</taxon>
        <taxon>Maliponia</taxon>
    </lineage>
</organism>
<keyword evidence="3" id="KW-1185">Reference proteome</keyword>
<gene>
    <name evidence="2" type="ORF">MAA8898_01755</name>
</gene>
<dbReference type="RefSeq" id="WP_094020593.1">
    <property type="nucleotide sequence ID" value="NZ_FXYF01000004.1"/>
</dbReference>
<evidence type="ECO:0000256" key="1">
    <source>
        <dbReference type="SAM" id="MobiDB-lite"/>
    </source>
</evidence>
<evidence type="ECO:0000313" key="3">
    <source>
        <dbReference type="Proteomes" id="UP000207598"/>
    </source>
</evidence>
<sequence length="249" mass="26928">MVADATHPGTIDILLQRVSATDPFAISEVCLKRTGHDIVVRPEVSHPLRDTVVTEVAQMLDDHLAAQQESMVLSRALFGLKLPGLTLTGLRLLTRIRKGGAASATVRFLRSEGEPTAILAPHLRGPGPGGNDLDKTALPVLRDLLCPALEVFDHILAHGLSEADARVLAARLKTMRARRDELSDYIELLTGALRSGADRAPDPWHGRPGDRIELPEPRDTPVRSISWSPSGGTVRGEQASILHGHHARV</sequence>
<name>A0A238K7J7_9RHOB</name>
<feature type="compositionally biased region" description="Basic and acidic residues" evidence="1">
    <location>
        <begin position="197"/>
        <end position="221"/>
    </location>
</feature>
<accession>A0A238K7J7</accession>
<proteinExistence type="predicted"/>